<organism evidence="5 6">
    <name type="scientific">Macrostomum lignano</name>
    <dbReference type="NCBI Taxonomy" id="282301"/>
    <lineage>
        <taxon>Eukaryota</taxon>
        <taxon>Metazoa</taxon>
        <taxon>Spiralia</taxon>
        <taxon>Lophotrochozoa</taxon>
        <taxon>Platyhelminthes</taxon>
        <taxon>Rhabditophora</taxon>
        <taxon>Macrostomorpha</taxon>
        <taxon>Macrostomida</taxon>
        <taxon>Macrostomidae</taxon>
        <taxon>Macrostomum</taxon>
    </lineage>
</organism>
<dbReference type="PANTHER" id="PTHR28583">
    <property type="entry name" value="ACID AMIDASE"/>
    <property type="match status" value="1"/>
</dbReference>
<name>A0A1I8IQX8_9PLAT</name>
<dbReference type="Pfam" id="PF24784">
    <property type="entry name" value="Temptin_C"/>
    <property type="match status" value="1"/>
</dbReference>
<feature type="region of interest" description="Disordered" evidence="1">
    <location>
        <begin position="695"/>
        <end position="715"/>
    </location>
</feature>
<protein>
    <submittedName>
        <fullName evidence="6">NAAA-beta domain-containing protein</fullName>
    </submittedName>
</protein>
<dbReference type="WBParaSite" id="maker-uti_cns_0015626-snap-gene-0.2-mRNA-1">
    <property type="protein sequence ID" value="maker-uti_cns_0015626-snap-gene-0.2-mRNA-1"/>
    <property type="gene ID" value="maker-uti_cns_0015626-snap-gene-0.2"/>
</dbReference>
<evidence type="ECO:0000256" key="2">
    <source>
        <dbReference type="SAM" id="Phobius"/>
    </source>
</evidence>
<sequence length="975" mass="104682">DMLQSGEAKKCPKCQVFFSPSAKAANWLMCSVCRTEICWATRGPRWGPGGQGDTSGGCRCRLRRLRVPGSVTASAAAPRSAAAAATAVASLLVAVAPLLLVPIAATGAFVVDFLLFSLNHLRDVRHQSAQKLCGSEKFGLSCGREGNSELSLFALTGVVDLAIPVGIRLSHELVELLLGEGGIPRAEDRIVQFVSLDVAAVVFIQLLEARHQIVADSLRRLAHLTHQLGKFHKVHGTAGVLVSCLKLKMWTNWRAVTGAAVLLALVAAGTSGLAVPLALIGQAQPVPRGAGRAPPLYRVDLDQDPATRWAAVVADFKADTQQLIKAFLGSVPLELKYLADVIAADLDTHLPADYGAELLSFCTGIIANDRNGGLWHGRNLDYGNTMPQTDMLEKVTIRVDFYRRGKVTTDKGNFINNIVSALQELLNGGKLYPVTMMTRLEVLHNYTWRHRRGEDNPLAAAVADPAQEGFAEDEPAAANCVRHHHQHLVVGSKTPCGWSSPSLKVPRRSPRLSDVEKDGLECHAFEQDTDFASVVSRLSSAQLIAPVYYIISGNQTDQGIVLVRTQYKTLGTNQLDQKSGKWFIVETNYDPWMPPPPGDDRRVELRCHCSDPAIKAMNSLGQARLSLEGLFNVLSVPPECLRQLNKNSTPGFGVVVVRVSREALQLAASTGACKCGSGGASGSGGARRVLEVGSDDVQQEGQELQDSRRHGHPVGPGQHVAVQCVALAEASRLLTNIIRRVLLPAQLSSLILTMPMPREAADAIRPMMKAAFVLDVCPKGVISPSPEWSSSMTIGQVDSREMATMEAASPQPQMTRMLLSTVPTDGRMPAMNFNSNSSDSSMQKRSALLLAVAAVALCFVGESQARRTYQARIPNGNSVPDPFTPGGTWPGVGHRSKEGAGMRNPFGIDFGLNNNAWTQGLCRADSDQDGRSNGAELGDPNCVWRVGTAPPQAASGHPGVCEPVNTAHCRNINNN</sequence>
<keyword evidence="2" id="KW-0472">Membrane</keyword>
<dbReference type="Pfam" id="PF15508">
    <property type="entry name" value="NAAA-beta"/>
    <property type="match status" value="1"/>
</dbReference>
<keyword evidence="2" id="KW-0812">Transmembrane</keyword>
<feature type="domain" description="Acid ceramidase N-terminal" evidence="3">
    <location>
        <begin position="293"/>
        <end position="327"/>
    </location>
</feature>
<dbReference type="GO" id="GO:0016810">
    <property type="term" value="F:hydrolase activity, acting on carbon-nitrogen (but not peptide) bonds"/>
    <property type="evidence" value="ECO:0007669"/>
    <property type="project" value="TreeGrafter"/>
</dbReference>
<evidence type="ECO:0000259" key="3">
    <source>
        <dbReference type="Pfam" id="PF15508"/>
    </source>
</evidence>
<keyword evidence="2" id="KW-1133">Transmembrane helix</keyword>
<keyword evidence="5" id="KW-1185">Reference proteome</keyword>
<feature type="transmembrane region" description="Helical" evidence="2">
    <location>
        <begin position="99"/>
        <end position="118"/>
    </location>
</feature>
<dbReference type="InterPro" id="IPR029130">
    <property type="entry name" value="Acid_ceramidase_N"/>
</dbReference>
<feature type="domain" description="Temptin Cys/Cys disulfide" evidence="4">
    <location>
        <begin position="864"/>
        <end position="960"/>
    </location>
</feature>
<evidence type="ECO:0000313" key="5">
    <source>
        <dbReference type="Proteomes" id="UP000095280"/>
    </source>
</evidence>
<accession>A0A1I8IQX8</accession>
<reference evidence="6" key="1">
    <citation type="submission" date="2016-11" db="UniProtKB">
        <authorList>
            <consortium name="WormBaseParasite"/>
        </authorList>
    </citation>
    <scope>IDENTIFICATION</scope>
</reference>
<dbReference type="SUPFAM" id="SSF57850">
    <property type="entry name" value="RING/U-box"/>
    <property type="match status" value="1"/>
</dbReference>
<dbReference type="AlphaFoldDB" id="A0A1I8IQX8"/>
<evidence type="ECO:0000256" key="1">
    <source>
        <dbReference type="SAM" id="MobiDB-lite"/>
    </source>
</evidence>
<evidence type="ECO:0000313" key="6">
    <source>
        <dbReference type="WBParaSite" id="maker-uti_cns_0015626-snap-gene-0.2-mRNA-1"/>
    </source>
</evidence>
<feature type="region of interest" description="Disordered" evidence="1">
    <location>
        <begin position="872"/>
        <end position="900"/>
    </location>
</feature>
<dbReference type="InterPro" id="IPR057626">
    <property type="entry name" value="S-S_Temptin"/>
</dbReference>
<evidence type="ECO:0000259" key="4">
    <source>
        <dbReference type="Pfam" id="PF24784"/>
    </source>
</evidence>
<dbReference type="PANTHER" id="PTHR28583:SF4">
    <property type="entry name" value="N-ACYLETHANOLAMINE-HYDROLYZING ACID AMIDASE"/>
    <property type="match status" value="1"/>
</dbReference>
<dbReference type="Proteomes" id="UP000095280">
    <property type="component" value="Unplaced"/>
</dbReference>
<proteinExistence type="predicted"/>